<evidence type="ECO:0000313" key="2">
    <source>
        <dbReference type="EMBL" id="MBD3845380.1"/>
    </source>
</evidence>
<dbReference type="RefSeq" id="WP_191123744.1">
    <property type="nucleotide sequence ID" value="NZ_JACXWY010000003.1"/>
</dbReference>
<reference evidence="2" key="1">
    <citation type="submission" date="2020-09" db="EMBL/GenBank/DDBJ databases">
        <title>Bosea spartocytisi sp. nov. a root nodule endophyte of Spartocytisus supranubius in the high mountain ecosystem fo the Teide National Park (Canary Islands, Spain).</title>
        <authorList>
            <person name="Pulido-Suarez L."/>
            <person name="Peix A."/>
            <person name="Igual J.M."/>
            <person name="Socas-Perez N."/>
            <person name="Velazquez E."/>
            <person name="Flores-Felix J.D."/>
            <person name="Leon-Barrios M."/>
        </authorList>
    </citation>
    <scope>NUCLEOTIDE SEQUENCE</scope>
    <source>
        <strain evidence="2">SSUT16</strain>
    </source>
</reference>
<feature type="transmembrane region" description="Helical" evidence="1">
    <location>
        <begin position="356"/>
        <end position="375"/>
    </location>
</feature>
<feature type="transmembrane region" description="Helical" evidence="1">
    <location>
        <begin position="189"/>
        <end position="211"/>
    </location>
</feature>
<keyword evidence="3" id="KW-1185">Reference proteome</keyword>
<dbReference type="Proteomes" id="UP000619295">
    <property type="component" value="Unassembled WGS sequence"/>
</dbReference>
<keyword evidence="1" id="KW-0812">Transmembrane</keyword>
<evidence type="ECO:0000313" key="3">
    <source>
        <dbReference type="Proteomes" id="UP000619295"/>
    </source>
</evidence>
<feature type="transmembrane region" description="Helical" evidence="1">
    <location>
        <begin position="149"/>
        <end position="169"/>
    </location>
</feature>
<dbReference type="EMBL" id="JACXWY010000003">
    <property type="protein sequence ID" value="MBD3845380.1"/>
    <property type="molecule type" value="Genomic_DNA"/>
</dbReference>
<comment type="caution">
    <text evidence="2">The sequence shown here is derived from an EMBL/GenBank/DDBJ whole genome shotgun (WGS) entry which is preliminary data.</text>
</comment>
<organism evidence="2 3">
    <name type="scientific">Bosea spartocytisi</name>
    <dbReference type="NCBI Taxonomy" id="2773451"/>
    <lineage>
        <taxon>Bacteria</taxon>
        <taxon>Pseudomonadati</taxon>
        <taxon>Pseudomonadota</taxon>
        <taxon>Alphaproteobacteria</taxon>
        <taxon>Hyphomicrobiales</taxon>
        <taxon>Boseaceae</taxon>
        <taxon>Bosea</taxon>
    </lineage>
</organism>
<name>A0A927HXG1_9HYPH</name>
<accession>A0A927HXG1</accession>
<feature type="transmembrane region" description="Helical" evidence="1">
    <location>
        <begin position="27"/>
        <end position="47"/>
    </location>
</feature>
<proteinExistence type="predicted"/>
<keyword evidence="1" id="KW-1133">Transmembrane helix</keyword>
<feature type="transmembrane region" description="Helical" evidence="1">
    <location>
        <begin position="267"/>
        <end position="293"/>
    </location>
</feature>
<feature type="transmembrane region" description="Helical" evidence="1">
    <location>
        <begin position="241"/>
        <end position="260"/>
    </location>
</feature>
<feature type="transmembrane region" description="Helical" evidence="1">
    <location>
        <begin position="67"/>
        <end position="84"/>
    </location>
</feature>
<protein>
    <submittedName>
        <fullName evidence="2">Uncharacterized protein</fullName>
    </submittedName>
</protein>
<gene>
    <name evidence="2" type="ORF">IED13_06710</name>
</gene>
<evidence type="ECO:0000256" key="1">
    <source>
        <dbReference type="SAM" id="Phobius"/>
    </source>
</evidence>
<dbReference type="InterPro" id="IPR048041">
    <property type="entry name" value="VpsF-like"/>
</dbReference>
<sequence>MQQNLLMRAAGLRAAPGWARLDGISRIGLVATVLVLFCISGGMLWLVGYNYDGLAGSAATKIHPSTYMVVLFFCWSVLASGDPVSRAIHLASARPATLLMLVVTIAVIVVTILRGGAGIGGMVDTYVAACLLVFLLADADDETMATLTTLLHVVMTLNALLALVEFVTQTRFFPYRFDGIAFETDTRSAALHGHPLANAMITACYLMALISGSRPLSPAVRGTLIALQSAALVVFGGRTALLVSLALGLCYGVAMLFASLRGGRVSLVGAAIACLLAALLPVAIGGLATIGFFDDLATRFVSDGGSANARKEMLDLLGMFSLGDLVFGPDNDLVDTLRRVNGLEWGIENPFIRMTLYQGAIVTALVTVAFGLFMYELARIGRAGGVWLPMLVWIVLLNGSESIATKTNLPAKFAIVVLCLYRPERQTKAAPLSLASSARAPRSWPGRAAG</sequence>
<dbReference type="AlphaFoldDB" id="A0A927HXG1"/>
<feature type="transmembrane region" description="Helical" evidence="1">
    <location>
        <begin position="96"/>
        <end position="113"/>
    </location>
</feature>
<keyword evidence="1" id="KW-0472">Membrane</keyword>
<dbReference type="NCBIfam" id="NF038256">
    <property type="entry name" value="exopoly_VpsF"/>
    <property type="match status" value="1"/>
</dbReference>